<dbReference type="RefSeq" id="WP_006306740.1">
    <property type="nucleotide sequence ID" value="NZ_ARZA01000033.1"/>
</dbReference>
<accession>R1CYR4</accession>
<keyword evidence="3" id="KW-1185">Reference proteome</keyword>
<sequence length="208" mass="22952">MGNNKKKDSKKTKKRKKYNIKWVLLITFWTFVLAVSVSMISESIMRNFDIIMAFITLILIIFLGVVFDLIGISVAIANEAPFHSMAANKVQVARYAVRLIRNAGPVSNFCSDVIGDIAGIISGAAGTIIVIKLLNIYGIKEGAFVSIVMSGIIAALTVGGKAYGKEIAINNANKIVLYTANFFMILHKKFGIDLLPRLKKKKKIKKER</sequence>
<proteinExistence type="predicted"/>
<evidence type="ECO:0000313" key="3">
    <source>
        <dbReference type="Proteomes" id="UP000013378"/>
    </source>
</evidence>
<dbReference type="STRING" id="1304284.L21TH_0189"/>
<evidence type="ECO:0000313" key="2">
    <source>
        <dbReference type="EMBL" id="EOD01724.1"/>
    </source>
</evidence>
<feature type="transmembrane region" description="Helical" evidence="1">
    <location>
        <begin position="52"/>
        <end position="77"/>
    </location>
</feature>
<feature type="transmembrane region" description="Helical" evidence="1">
    <location>
        <begin position="142"/>
        <end position="163"/>
    </location>
</feature>
<protein>
    <submittedName>
        <fullName evidence="2">Membrane spanning protein</fullName>
    </submittedName>
</protein>
<comment type="caution">
    <text evidence="2">The sequence shown here is derived from an EMBL/GenBank/DDBJ whole genome shotgun (WGS) entry which is preliminary data.</text>
</comment>
<dbReference type="AlphaFoldDB" id="R1CYR4"/>
<keyword evidence="1" id="KW-0812">Transmembrane</keyword>
<dbReference type="Proteomes" id="UP000013378">
    <property type="component" value="Unassembled WGS sequence"/>
</dbReference>
<reference evidence="2 3" key="1">
    <citation type="journal article" date="2015" name="Geomicrobiol. J.">
        <title>Caldisalinibacter kiritimatiensis gen. nov., sp. nov., a moderately thermohalophilic thiosulfate-reducing bacterium from a hypersaline microbial mat.</title>
        <authorList>
            <person name="Ben Hania W."/>
            <person name="Joseph M."/>
            <person name="Fiebig A."/>
            <person name="Bunk B."/>
            <person name="Klenk H.-P."/>
            <person name="Fardeau M.-L."/>
            <person name="Spring S."/>
        </authorList>
    </citation>
    <scope>NUCLEOTIDE SEQUENCE [LARGE SCALE GENOMIC DNA]</scope>
    <source>
        <strain evidence="2 3">L21-TH-D2</strain>
    </source>
</reference>
<organism evidence="2 3">
    <name type="scientific">Caldisalinibacter kiritimatiensis</name>
    <dbReference type="NCBI Taxonomy" id="1304284"/>
    <lineage>
        <taxon>Bacteria</taxon>
        <taxon>Bacillati</taxon>
        <taxon>Bacillota</taxon>
        <taxon>Tissierellia</taxon>
        <taxon>Tissierellales</taxon>
        <taxon>Thermohalobacteraceae</taxon>
        <taxon>Caldisalinibacter</taxon>
    </lineage>
</organism>
<dbReference type="eggNOG" id="COG1253">
    <property type="taxonomic scope" value="Bacteria"/>
</dbReference>
<evidence type="ECO:0000256" key="1">
    <source>
        <dbReference type="SAM" id="Phobius"/>
    </source>
</evidence>
<gene>
    <name evidence="2" type="ORF">L21TH_0189</name>
</gene>
<keyword evidence="1" id="KW-0472">Membrane</keyword>
<dbReference type="PATRIC" id="fig|1304284.3.peg.183"/>
<feature type="transmembrane region" description="Helical" evidence="1">
    <location>
        <begin position="20"/>
        <end position="40"/>
    </location>
</feature>
<keyword evidence="1" id="KW-1133">Transmembrane helix</keyword>
<dbReference type="EMBL" id="ARZA01000033">
    <property type="protein sequence ID" value="EOD01724.1"/>
    <property type="molecule type" value="Genomic_DNA"/>
</dbReference>
<name>R1CYR4_9FIRM</name>